<dbReference type="InterPro" id="IPR050090">
    <property type="entry name" value="Tyrosine_recombinase_XerCD"/>
</dbReference>
<feature type="domain" description="Core-binding (CB)" evidence="6">
    <location>
        <begin position="1"/>
        <end position="75"/>
    </location>
</feature>
<sequence length="168" mass="18885">MAGRERARRLHQPTTIARYRQVVDGHLTPHLGRIKLDKLTPRDVQRMVAQLRDKMAAASVVKVHGVLRVALADALRLDLVERNAAKAAKLPRPGRSERRALTPAEARKLLAEVSGDRLEAFFVLALTTGLRRGELLGLRWIDVRTDEKVLFVRQTLQRALPVALSGRR</sequence>
<dbReference type="InterPro" id="IPR010998">
    <property type="entry name" value="Integrase_recombinase_N"/>
</dbReference>
<dbReference type="EMBL" id="BONF01000012">
    <property type="protein sequence ID" value="GIF81170.1"/>
    <property type="molecule type" value="Genomic_DNA"/>
</dbReference>
<dbReference type="GO" id="GO:0006310">
    <property type="term" value="P:DNA recombination"/>
    <property type="evidence" value="ECO:0007669"/>
    <property type="project" value="UniProtKB-KW"/>
</dbReference>
<dbReference type="Proteomes" id="UP000601223">
    <property type="component" value="Unassembled WGS sequence"/>
</dbReference>
<dbReference type="Gene3D" id="1.10.150.130">
    <property type="match status" value="1"/>
</dbReference>
<dbReference type="PROSITE" id="PS51898">
    <property type="entry name" value="TYR_RECOMBINASE"/>
    <property type="match status" value="1"/>
</dbReference>
<name>A0A8J3NK62_9ACTN</name>
<dbReference type="PANTHER" id="PTHR30349">
    <property type="entry name" value="PHAGE INTEGRASE-RELATED"/>
    <property type="match status" value="1"/>
</dbReference>
<dbReference type="GO" id="GO:0003677">
    <property type="term" value="F:DNA binding"/>
    <property type="evidence" value="ECO:0007669"/>
    <property type="project" value="UniProtKB-UniRule"/>
</dbReference>
<dbReference type="Pfam" id="PF00589">
    <property type="entry name" value="Phage_integrase"/>
    <property type="match status" value="1"/>
</dbReference>
<dbReference type="RefSeq" id="WP_203745439.1">
    <property type="nucleotide sequence ID" value="NZ_BONF01000012.1"/>
</dbReference>
<proteinExistence type="predicted"/>
<protein>
    <recommendedName>
        <fullName evidence="9">Tyr recombinase domain-containing protein</fullName>
    </recommendedName>
</protein>
<dbReference type="Gene3D" id="1.10.443.10">
    <property type="entry name" value="Intergrase catalytic core"/>
    <property type="match status" value="1"/>
</dbReference>
<dbReference type="InterPro" id="IPR013762">
    <property type="entry name" value="Integrase-like_cat_sf"/>
</dbReference>
<evidence type="ECO:0000259" key="6">
    <source>
        <dbReference type="PROSITE" id="PS51900"/>
    </source>
</evidence>
<evidence type="ECO:0000256" key="4">
    <source>
        <dbReference type="PROSITE-ProRule" id="PRU01248"/>
    </source>
</evidence>
<keyword evidence="8" id="KW-1185">Reference proteome</keyword>
<dbReference type="PANTHER" id="PTHR30349:SF91">
    <property type="entry name" value="INTA PROTEIN"/>
    <property type="match status" value="1"/>
</dbReference>
<dbReference type="GO" id="GO:0015074">
    <property type="term" value="P:DNA integration"/>
    <property type="evidence" value="ECO:0007669"/>
    <property type="project" value="UniProtKB-KW"/>
</dbReference>
<evidence type="ECO:0000313" key="7">
    <source>
        <dbReference type="EMBL" id="GIF81170.1"/>
    </source>
</evidence>
<dbReference type="PROSITE" id="PS51900">
    <property type="entry name" value="CB"/>
    <property type="match status" value="1"/>
</dbReference>
<gene>
    <name evidence="7" type="ORF">Cba03nite_25190</name>
</gene>
<dbReference type="InterPro" id="IPR044068">
    <property type="entry name" value="CB"/>
</dbReference>
<dbReference type="InterPro" id="IPR011010">
    <property type="entry name" value="DNA_brk_join_enz"/>
</dbReference>
<keyword evidence="3" id="KW-0233">DNA recombination</keyword>
<accession>A0A8J3NK62</accession>
<comment type="caution">
    <text evidence="7">The sequence shown here is derived from an EMBL/GenBank/DDBJ whole genome shotgun (WGS) entry which is preliminary data.</text>
</comment>
<evidence type="ECO:0008006" key="9">
    <source>
        <dbReference type="Google" id="ProtNLM"/>
    </source>
</evidence>
<dbReference type="InterPro" id="IPR004107">
    <property type="entry name" value="Integrase_SAM-like_N"/>
</dbReference>
<evidence type="ECO:0000259" key="5">
    <source>
        <dbReference type="PROSITE" id="PS51898"/>
    </source>
</evidence>
<keyword evidence="1" id="KW-0229">DNA integration</keyword>
<dbReference type="InterPro" id="IPR002104">
    <property type="entry name" value="Integrase_catalytic"/>
</dbReference>
<evidence type="ECO:0000256" key="3">
    <source>
        <dbReference type="ARBA" id="ARBA00023172"/>
    </source>
</evidence>
<keyword evidence="2 4" id="KW-0238">DNA-binding</keyword>
<reference evidence="7 8" key="1">
    <citation type="submission" date="2021-01" db="EMBL/GenBank/DDBJ databases">
        <title>Whole genome shotgun sequence of Catellatospora bangladeshensis NBRC 107357.</title>
        <authorList>
            <person name="Komaki H."/>
            <person name="Tamura T."/>
        </authorList>
    </citation>
    <scope>NUCLEOTIDE SEQUENCE [LARGE SCALE GENOMIC DNA]</scope>
    <source>
        <strain evidence="7 8">NBRC 107357</strain>
    </source>
</reference>
<dbReference type="Pfam" id="PF14659">
    <property type="entry name" value="Phage_int_SAM_3"/>
    <property type="match status" value="1"/>
</dbReference>
<organism evidence="7 8">
    <name type="scientific">Catellatospora bangladeshensis</name>
    <dbReference type="NCBI Taxonomy" id="310355"/>
    <lineage>
        <taxon>Bacteria</taxon>
        <taxon>Bacillati</taxon>
        <taxon>Actinomycetota</taxon>
        <taxon>Actinomycetes</taxon>
        <taxon>Micromonosporales</taxon>
        <taxon>Micromonosporaceae</taxon>
        <taxon>Catellatospora</taxon>
    </lineage>
</organism>
<evidence type="ECO:0000256" key="1">
    <source>
        <dbReference type="ARBA" id="ARBA00022908"/>
    </source>
</evidence>
<evidence type="ECO:0000256" key="2">
    <source>
        <dbReference type="ARBA" id="ARBA00023125"/>
    </source>
</evidence>
<dbReference type="AlphaFoldDB" id="A0A8J3NK62"/>
<dbReference type="SUPFAM" id="SSF56349">
    <property type="entry name" value="DNA breaking-rejoining enzymes"/>
    <property type="match status" value="1"/>
</dbReference>
<feature type="domain" description="Tyr recombinase" evidence="5">
    <location>
        <begin position="96"/>
        <end position="168"/>
    </location>
</feature>
<evidence type="ECO:0000313" key="8">
    <source>
        <dbReference type="Proteomes" id="UP000601223"/>
    </source>
</evidence>